<dbReference type="PANTHER" id="PTHR36007">
    <property type="entry name" value="TRANSPORT PROTEIN-RELATED"/>
    <property type="match status" value="1"/>
</dbReference>
<dbReference type="EMBL" id="MHHZ01000001">
    <property type="protein sequence ID" value="OGY42644.1"/>
    <property type="molecule type" value="Genomic_DNA"/>
</dbReference>
<name>A0A1G1XRS4_9BACT</name>
<feature type="transmembrane region" description="Helical" evidence="1">
    <location>
        <begin position="12"/>
        <end position="33"/>
    </location>
</feature>
<sequence length="131" mass="14752">LTVYHLPLWQAFLFSVLGNIVPVFFIIYFIDAVSKFLMAKSRIFNRFFQWLFARTRIKFEGKYAKYGLIALTIFVAIPLPMTGAWTGALAVFLFQIPKKPAIIYVILGVLGAGVLVAILTLSTIGTINYIK</sequence>
<accession>A0A1G1XRS4</accession>
<feature type="transmembrane region" description="Helical" evidence="1">
    <location>
        <begin position="102"/>
        <end position="130"/>
    </location>
</feature>
<feature type="non-terminal residue" evidence="2">
    <location>
        <position position="1"/>
    </location>
</feature>
<evidence type="ECO:0000313" key="3">
    <source>
        <dbReference type="Proteomes" id="UP000176498"/>
    </source>
</evidence>
<protein>
    <recommendedName>
        <fullName evidence="4">Ligand-binding protein SH3</fullName>
    </recommendedName>
</protein>
<keyword evidence="1" id="KW-0472">Membrane</keyword>
<feature type="transmembrane region" description="Helical" evidence="1">
    <location>
        <begin position="66"/>
        <end position="96"/>
    </location>
</feature>
<reference evidence="2 3" key="1">
    <citation type="journal article" date="2016" name="Nat. Commun.">
        <title>Thousands of microbial genomes shed light on interconnected biogeochemical processes in an aquifer system.</title>
        <authorList>
            <person name="Anantharaman K."/>
            <person name="Brown C.T."/>
            <person name="Hug L.A."/>
            <person name="Sharon I."/>
            <person name="Castelle C.J."/>
            <person name="Probst A.J."/>
            <person name="Thomas B.C."/>
            <person name="Singh A."/>
            <person name="Wilkins M.J."/>
            <person name="Karaoz U."/>
            <person name="Brodie E.L."/>
            <person name="Williams K.H."/>
            <person name="Hubbard S.S."/>
            <person name="Banfield J.F."/>
        </authorList>
    </citation>
    <scope>NUCLEOTIDE SEQUENCE [LARGE SCALE GENOMIC DNA]</scope>
</reference>
<dbReference type="Proteomes" id="UP000176498">
    <property type="component" value="Unassembled WGS sequence"/>
</dbReference>
<dbReference type="PANTHER" id="PTHR36007:SF2">
    <property type="entry name" value="TRANSPORT PROTEIN-RELATED"/>
    <property type="match status" value="1"/>
</dbReference>
<keyword evidence="1" id="KW-1133">Transmembrane helix</keyword>
<organism evidence="2 3">
    <name type="scientific">Candidatus Buchananbacteria bacterium RBG_13_36_9</name>
    <dbReference type="NCBI Taxonomy" id="1797530"/>
    <lineage>
        <taxon>Bacteria</taxon>
        <taxon>Candidatus Buchananiibacteriota</taxon>
    </lineage>
</organism>
<evidence type="ECO:0008006" key="4">
    <source>
        <dbReference type="Google" id="ProtNLM"/>
    </source>
</evidence>
<dbReference type="Pfam" id="PF06695">
    <property type="entry name" value="Sm_multidrug_ex"/>
    <property type="match status" value="1"/>
</dbReference>
<dbReference type="InterPro" id="IPR009577">
    <property type="entry name" value="Sm_multidrug_ex"/>
</dbReference>
<comment type="caution">
    <text evidence="2">The sequence shown here is derived from an EMBL/GenBank/DDBJ whole genome shotgun (WGS) entry which is preliminary data.</text>
</comment>
<keyword evidence="1" id="KW-0812">Transmembrane</keyword>
<dbReference type="AlphaFoldDB" id="A0A1G1XRS4"/>
<proteinExistence type="predicted"/>
<evidence type="ECO:0000256" key="1">
    <source>
        <dbReference type="SAM" id="Phobius"/>
    </source>
</evidence>
<evidence type="ECO:0000313" key="2">
    <source>
        <dbReference type="EMBL" id="OGY42644.1"/>
    </source>
</evidence>
<gene>
    <name evidence="2" type="ORF">A2Y82_03110</name>
</gene>